<organism evidence="10 11">
    <name type="scientific">Centaurea solstitialis</name>
    <name type="common">yellow star-thistle</name>
    <dbReference type="NCBI Taxonomy" id="347529"/>
    <lineage>
        <taxon>Eukaryota</taxon>
        <taxon>Viridiplantae</taxon>
        <taxon>Streptophyta</taxon>
        <taxon>Embryophyta</taxon>
        <taxon>Tracheophyta</taxon>
        <taxon>Spermatophyta</taxon>
        <taxon>Magnoliopsida</taxon>
        <taxon>eudicotyledons</taxon>
        <taxon>Gunneridae</taxon>
        <taxon>Pentapetalae</taxon>
        <taxon>asterids</taxon>
        <taxon>campanulids</taxon>
        <taxon>Asterales</taxon>
        <taxon>Asteraceae</taxon>
        <taxon>Carduoideae</taxon>
        <taxon>Cardueae</taxon>
        <taxon>Centaureinae</taxon>
        <taxon>Centaurea</taxon>
    </lineage>
</organism>
<evidence type="ECO:0000256" key="5">
    <source>
        <dbReference type="ARBA" id="ARBA00023239"/>
    </source>
</evidence>
<evidence type="ECO:0000256" key="8">
    <source>
        <dbReference type="RuleBase" id="RU000607"/>
    </source>
</evidence>
<evidence type="ECO:0000256" key="1">
    <source>
        <dbReference type="ARBA" id="ARBA00004943"/>
    </source>
</evidence>
<dbReference type="InterPro" id="IPR033659">
    <property type="entry name" value="Ferrochelatase_N"/>
</dbReference>
<dbReference type="HAMAP" id="MF_00323">
    <property type="entry name" value="Ferrochelatase"/>
    <property type="match status" value="1"/>
</dbReference>
<dbReference type="Proteomes" id="UP001172457">
    <property type="component" value="Chromosome 7"/>
</dbReference>
<dbReference type="EMBL" id="JARYMX010000007">
    <property type="protein sequence ID" value="KAJ9541775.1"/>
    <property type="molecule type" value="Genomic_DNA"/>
</dbReference>
<feature type="region of interest" description="Disordered" evidence="9">
    <location>
        <begin position="1"/>
        <end position="22"/>
    </location>
</feature>
<dbReference type="GO" id="GO:0005739">
    <property type="term" value="C:mitochondrion"/>
    <property type="evidence" value="ECO:0007669"/>
    <property type="project" value="TreeGrafter"/>
</dbReference>
<comment type="subcellular location">
    <subcellularLocation>
        <location evidence="8">Plastid</location>
        <location evidence="8">Chloroplast</location>
    </subcellularLocation>
</comment>
<dbReference type="EC" id="4.98.1.1" evidence="8"/>
<dbReference type="Gene3D" id="3.40.50.1400">
    <property type="match status" value="3"/>
</dbReference>
<dbReference type="CDD" id="cd00419">
    <property type="entry name" value="Ferrochelatase_C"/>
    <property type="match status" value="1"/>
</dbReference>
<comment type="function">
    <text evidence="8">Catalyzes the ferrous insertion into protoporphyrin IX.</text>
</comment>
<comment type="caution">
    <text evidence="10">The sequence shown here is derived from an EMBL/GenBank/DDBJ whole genome shotgun (WGS) entry which is preliminary data.</text>
</comment>
<dbReference type="InterPro" id="IPR019772">
    <property type="entry name" value="Ferrochelatase_AS"/>
</dbReference>
<evidence type="ECO:0000256" key="7">
    <source>
        <dbReference type="ARBA" id="ARBA00049380"/>
    </source>
</evidence>
<name>A0AA38W7K4_9ASTR</name>
<keyword evidence="5 8" id="KW-0456">Lyase</keyword>
<dbReference type="AlphaFoldDB" id="A0AA38W7K4"/>
<keyword evidence="6 8" id="KW-0627">Porphyrin biosynthesis</keyword>
<protein>
    <recommendedName>
        <fullName evidence="8">Ferrochelatase</fullName>
        <ecNumber evidence="8">4.98.1.1</ecNumber>
    </recommendedName>
</protein>
<keyword evidence="8" id="KW-0150">Chloroplast</keyword>
<accession>A0AA38W7K4</accession>
<keyword evidence="8" id="KW-0934">Plastid</keyword>
<dbReference type="GO" id="GO:0004325">
    <property type="term" value="F:ferrochelatase activity"/>
    <property type="evidence" value="ECO:0007669"/>
    <property type="project" value="UniProtKB-UniRule"/>
</dbReference>
<evidence type="ECO:0000256" key="3">
    <source>
        <dbReference type="ARBA" id="ARBA00023004"/>
    </source>
</evidence>
<dbReference type="PANTHER" id="PTHR11108:SF1">
    <property type="entry name" value="FERROCHELATASE, MITOCHONDRIAL"/>
    <property type="match status" value="1"/>
</dbReference>
<proteinExistence type="inferred from homology"/>
<comment type="similarity">
    <text evidence="2 8">Belongs to the ferrochelatase family.</text>
</comment>
<dbReference type="InterPro" id="IPR001015">
    <property type="entry name" value="Ferrochelatase"/>
</dbReference>
<comment type="pathway">
    <text evidence="1 8">Porphyrin-containing compound metabolism; protoheme biosynthesis; protoheme from protoporphyrin-IX: step 1/1.</text>
</comment>
<dbReference type="Pfam" id="PF00762">
    <property type="entry name" value="Ferrochelatase"/>
    <property type="match status" value="2"/>
</dbReference>
<evidence type="ECO:0000256" key="2">
    <source>
        <dbReference type="ARBA" id="ARBA00007718"/>
    </source>
</evidence>
<gene>
    <name evidence="10" type="ORF">OSB04_028281</name>
</gene>
<dbReference type="InterPro" id="IPR033644">
    <property type="entry name" value="Ferrochelatase_C"/>
</dbReference>
<dbReference type="PANTHER" id="PTHR11108">
    <property type="entry name" value="FERROCHELATASE"/>
    <property type="match status" value="1"/>
</dbReference>
<dbReference type="GO" id="GO:0009507">
    <property type="term" value="C:chloroplast"/>
    <property type="evidence" value="ECO:0007669"/>
    <property type="project" value="UniProtKB-SubCell"/>
</dbReference>
<dbReference type="SUPFAM" id="SSF103511">
    <property type="entry name" value="Chlorophyll a-b binding protein"/>
    <property type="match status" value="1"/>
</dbReference>
<evidence type="ECO:0000313" key="10">
    <source>
        <dbReference type="EMBL" id="KAJ9541775.1"/>
    </source>
</evidence>
<dbReference type="SUPFAM" id="SSF53800">
    <property type="entry name" value="Chelatase"/>
    <property type="match status" value="1"/>
</dbReference>
<sequence length="477" mass="53801">MNHQSMNIRPCPQSPSSAFSPRFHHKTPLILRRVICSSEVGSHVMLQTEGSSDICNSSITISKRKRTFGWSKRQTLLKQPLKKDPMPLRALLTPSTQDTSASIVNDGKIGVLLLNLGGPETLDDVQPFLFNLFADPAQELRKALYEKNVAAEVYVGMRYWHPFTEEAIEQIKKDGVNKLVVLPLYPQFSISTSGSSLRLLESIFREDEYLVNMQHTVIPSWYQREGYIKAMANLIEKELKSFDRPEKVMIFFSAHGVPLAYVEEAGDPYKAEMEECVDLIMEELERRKIDNPYTLAYQSRVGPVEWLKPYTDETIVELGEKGVKSLLAVPISFVSEHIETLEEIDVEYKELALKSGIEKWGRVPALGCEPTFILDLADAVIESLPYVGAMAVSNLEARQSLVPLGSVEELLATYDSQRRELPAPVTVWEWGWTKSAETWNGRAAMLAVLVLLFLEVSTGEGFLHQWGVLPLQLPMFP</sequence>
<dbReference type="PROSITE" id="PS00534">
    <property type="entry name" value="FERROCHELATASE"/>
    <property type="match status" value="1"/>
</dbReference>
<dbReference type="NCBIfam" id="TIGR00109">
    <property type="entry name" value="hemH"/>
    <property type="match status" value="1"/>
</dbReference>
<evidence type="ECO:0000256" key="4">
    <source>
        <dbReference type="ARBA" id="ARBA00023133"/>
    </source>
</evidence>
<evidence type="ECO:0000256" key="6">
    <source>
        <dbReference type="ARBA" id="ARBA00023244"/>
    </source>
</evidence>
<evidence type="ECO:0000256" key="9">
    <source>
        <dbReference type="SAM" id="MobiDB-lite"/>
    </source>
</evidence>
<keyword evidence="3 8" id="KW-0408">Iron</keyword>
<dbReference type="FunFam" id="3.40.50.1400:FF:000005">
    <property type="entry name" value="Ferrochelatase"/>
    <property type="match status" value="1"/>
</dbReference>
<keyword evidence="11" id="KW-1185">Reference proteome</keyword>
<comment type="catalytic activity">
    <reaction evidence="7 8">
        <text>heme b + 2 H(+) = protoporphyrin IX + Fe(2+)</text>
        <dbReference type="Rhea" id="RHEA:22584"/>
        <dbReference type="ChEBI" id="CHEBI:15378"/>
        <dbReference type="ChEBI" id="CHEBI:29033"/>
        <dbReference type="ChEBI" id="CHEBI:57306"/>
        <dbReference type="ChEBI" id="CHEBI:60344"/>
        <dbReference type="EC" id="4.98.1.1"/>
    </reaction>
</comment>
<evidence type="ECO:0000313" key="11">
    <source>
        <dbReference type="Proteomes" id="UP001172457"/>
    </source>
</evidence>
<dbReference type="GO" id="GO:0006783">
    <property type="term" value="P:heme biosynthetic process"/>
    <property type="evidence" value="ECO:0007669"/>
    <property type="project" value="UniProtKB-UniRule"/>
</dbReference>
<keyword evidence="4 8" id="KW-0350">Heme biosynthesis</keyword>
<dbReference type="CDD" id="cd03411">
    <property type="entry name" value="Ferrochelatase_N"/>
    <property type="match status" value="1"/>
</dbReference>
<reference evidence="10" key="1">
    <citation type="submission" date="2023-03" db="EMBL/GenBank/DDBJ databases">
        <title>Chromosome-scale reference genome and RAD-based genetic map of yellow starthistle (Centaurea solstitialis) reveal putative structural variation and QTLs associated with invader traits.</title>
        <authorList>
            <person name="Reatini B."/>
            <person name="Cang F.A."/>
            <person name="Jiang Q."/>
            <person name="Mckibben M.T.W."/>
            <person name="Barker M.S."/>
            <person name="Rieseberg L.H."/>
            <person name="Dlugosch K.M."/>
        </authorList>
    </citation>
    <scope>NUCLEOTIDE SEQUENCE</scope>
    <source>
        <strain evidence="10">CAN-66</strain>
        <tissue evidence="10">Leaf</tissue>
    </source>
</reference>